<evidence type="ECO:0000313" key="2">
    <source>
        <dbReference type="Proteomes" id="UP000003959"/>
    </source>
</evidence>
<name>F4XY47_9CYAN</name>
<evidence type="ECO:0000313" key="1">
    <source>
        <dbReference type="EMBL" id="EGJ30444.1"/>
    </source>
</evidence>
<dbReference type="Proteomes" id="UP000003959">
    <property type="component" value="Unassembled WGS sequence"/>
</dbReference>
<dbReference type="AlphaFoldDB" id="F4XY47"/>
<dbReference type="eggNOG" id="COG3385">
    <property type="taxonomic scope" value="Bacteria"/>
</dbReference>
<reference evidence="2" key="1">
    <citation type="journal article" date="2011" name="Proc. Natl. Acad. Sci. U.S.A.">
        <title>Genomic insights into the physiology and ecology of the marine filamentous cyanobacterium Lyngbya majuscula.</title>
        <authorList>
            <person name="Jones A.C."/>
            <person name="Monroe E.A."/>
            <person name="Podell S."/>
            <person name="Hess W.R."/>
            <person name="Klages S."/>
            <person name="Esquenazi E."/>
            <person name="Niessen S."/>
            <person name="Hoover H."/>
            <person name="Rothmann M."/>
            <person name="Lasken R.S."/>
            <person name="Yates J.R.III."/>
            <person name="Reinhardt R."/>
            <person name="Kube M."/>
            <person name="Burkart M.D."/>
            <person name="Allen E.E."/>
            <person name="Dorrestein P.C."/>
            <person name="Gerwick W.H."/>
            <person name="Gerwick L."/>
        </authorList>
    </citation>
    <scope>NUCLEOTIDE SEQUENCE [LARGE SCALE GENOMIC DNA]</scope>
    <source>
        <strain evidence="2">3L</strain>
    </source>
</reference>
<accession>F4XY47</accession>
<organism evidence="1 2">
    <name type="scientific">Moorena producens 3L</name>
    <dbReference type="NCBI Taxonomy" id="489825"/>
    <lineage>
        <taxon>Bacteria</taxon>
        <taxon>Bacillati</taxon>
        <taxon>Cyanobacteriota</taxon>
        <taxon>Cyanophyceae</taxon>
        <taxon>Coleofasciculales</taxon>
        <taxon>Coleofasciculaceae</taxon>
        <taxon>Moorena</taxon>
    </lineage>
</organism>
<gene>
    <name evidence="1" type="ORF">LYNGBM3L_50060</name>
</gene>
<dbReference type="HOGENOM" id="CLU_1990117_0_0_3"/>
<protein>
    <submittedName>
        <fullName evidence="1">Uncharacterized protein</fullName>
    </submittedName>
</protein>
<dbReference type="EMBL" id="GL890953">
    <property type="protein sequence ID" value="EGJ30444.1"/>
    <property type="molecule type" value="Genomic_DNA"/>
</dbReference>
<sequence>MAKWLDTQGFTFCLRLKESEKIELNNSGWISLKNCGLKPGISLFFENVKVTKNKQIAGFNIACKWKKSYRKSVTKEGWFIITNMSSTSEAIAAYKKRCSAVLGVSPETKPDYVEPLWLVGYAKKG</sequence>
<keyword evidence="2" id="KW-1185">Reference proteome</keyword>
<proteinExistence type="predicted"/>